<dbReference type="RefSeq" id="WP_143085939.1">
    <property type="nucleotide sequence ID" value="NZ_FOVE01000001.1"/>
</dbReference>
<dbReference type="STRING" id="83765.SAMN05660284_00219"/>
<feature type="domain" description="Flagellar hook-length control protein-like C-terminal" evidence="1">
    <location>
        <begin position="290"/>
        <end position="364"/>
    </location>
</feature>
<organism evidence="2 3">
    <name type="scientific">Formivibrio citricus</name>
    <dbReference type="NCBI Taxonomy" id="83765"/>
    <lineage>
        <taxon>Bacteria</taxon>
        <taxon>Pseudomonadati</taxon>
        <taxon>Pseudomonadota</taxon>
        <taxon>Betaproteobacteria</taxon>
        <taxon>Neisseriales</taxon>
        <taxon>Chitinibacteraceae</taxon>
        <taxon>Formivibrio</taxon>
    </lineage>
</organism>
<dbReference type="InterPro" id="IPR021136">
    <property type="entry name" value="Flagellar_hook_control-like_C"/>
</dbReference>
<proteinExistence type="predicted"/>
<reference evidence="3" key="1">
    <citation type="submission" date="2016-10" db="EMBL/GenBank/DDBJ databases">
        <authorList>
            <person name="Varghese N."/>
            <person name="Submissions S."/>
        </authorList>
    </citation>
    <scope>NUCLEOTIDE SEQUENCE [LARGE SCALE GENOMIC DNA]</scope>
    <source>
        <strain evidence="3">DSM 6150</strain>
    </source>
</reference>
<dbReference type="OrthoDB" id="5296742at2"/>
<dbReference type="EMBL" id="FOVE01000001">
    <property type="protein sequence ID" value="SFM98663.1"/>
    <property type="molecule type" value="Genomic_DNA"/>
</dbReference>
<accession>A0A1I4VBW6</accession>
<evidence type="ECO:0000313" key="3">
    <source>
        <dbReference type="Proteomes" id="UP000242869"/>
    </source>
</evidence>
<dbReference type="AlphaFoldDB" id="A0A1I4VBW6"/>
<gene>
    <name evidence="2" type="ORF">SAMN05660284_00219</name>
</gene>
<sequence length="368" mass="40540">MLPSNPAVSLVQNYLRTQQGVIEVAKPTPDQLLLTVGERVQATVTDQLPNGRFAVLIKDQLLDLNLPRNTQPGEQLELVVAGKEPRLTFLLSQSLQTEIKNQPAGVALSQTARLLGDLVGQQQVGNKAATVQQSAPLFEDIPHPEKLASQLASRLAESGLFYESHQAEWVNGERPLQSLLREPQAQFAERKALDAAQVTNAAKQMQVAQFGNTASFALQEKGGETLKAEVMPQPAQLQGQPEQTVRHIVQQQVQLLESHPLVWQGQAWPGQTLQWQLEVENEREAGQSEGEPQRTWQTRLDMNLPRLGEVGVVATLRGGQFTLRFEASNENTVSLLQRSQSILAGRFEAAGLLLVMSQVHHHVDETGN</sequence>
<dbReference type="Proteomes" id="UP000242869">
    <property type="component" value="Unassembled WGS sequence"/>
</dbReference>
<dbReference type="Gene3D" id="3.30.750.140">
    <property type="match status" value="1"/>
</dbReference>
<name>A0A1I4VBW6_9NEIS</name>
<protein>
    <submittedName>
        <fullName evidence="2">Hook-length control protein FliK</fullName>
    </submittedName>
</protein>
<dbReference type="InterPro" id="IPR038610">
    <property type="entry name" value="FliK-like_C_sf"/>
</dbReference>
<evidence type="ECO:0000313" key="2">
    <source>
        <dbReference type="EMBL" id="SFM98663.1"/>
    </source>
</evidence>
<evidence type="ECO:0000259" key="1">
    <source>
        <dbReference type="Pfam" id="PF02120"/>
    </source>
</evidence>
<dbReference type="Pfam" id="PF02120">
    <property type="entry name" value="Flg_hook"/>
    <property type="match status" value="1"/>
</dbReference>
<keyword evidence="3" id="KW-1185">Reference proteome</keyword>